<feature type="compositionally biased region" description="Basic residues" evidence="1">
    <location>
        <begin position="11"/>
        <end position="23"/>
    </location>
</feature>
<dbReference type="EMBL" id="KZ502485">
    <property type="protein sequence ID" value="PKU77926.1"/>
    <property type="molecule type" value="Genomic_DNA"/>
</dbReference>
<protein>
    <submittedName>
        <fullName evidence="2">Uncharacterized protein</fullName>
    </submittedName>
</protein>
<evidence type="ECO:0000313" key="3">
    <source>
        <dbReference type="Proteomes" id="UP000233837"/>
    </source>
</evidence>
<gene>
    <name evidence="2" type="ORF">MA16_Dca023506</name>
</gene>
<name>A0A2I0WQK0_9ASPA</name>
<sequence>MQEGLHEYNRRRNQVNLEKRRRKGQIFLKHKKEDVQENESESLSLDSVEKREERRRFYRVLFDENP</sequence>
<dbReference type="Proteomes" id="UP000233837">
    <property type="component" value="Unassembled WGS sequence"/>
</dbReference>
<organism evidence="2 3">
    <name type="scientific">Dendrobium catenatum</name>
    <dbReference type="NCBI Taxonomy" id="906689"/>
    <lineage>
        <taxon>Eukaryota</taxon>
        <taxon>Viridiplantae</taxon>
        <taxon>Streptophyta</taxon>
        <taxon>Embryophyta</taxon>
        <taxon>Tracheophyta</taxon>
        <taxon>Spermatophyta</taxon>
        <taxon>Magnoliopsida</taxon>
        <taxon>Liliopsida</taxon>
        <taxon>Asparagales</taxon>
        <taxon>Orchidaceae</taxon>
        <taxon>Epidendroideae</taxon>
        <taxon>Malaxideae</taxon>
        <taxon>Dendrobiinae</taxon>
        <taxon>Dendrobium</taxon>
    </lineage>
</organism>
<feature type="region of interest" description="Disordered" evidence="1">
    <location>
        <begin position="1"/>
        <end position="23"/>
    </location>
</feature>
<evidence type="ECO:0000313" key="2">
    <source>
        <dbReference type="EMBL" id="PKU77926.1"/>
    </source>
</evidence>
<reference evidence="2 3" key="2">
    <citation type="journal article" date="2017" name="Nature">
        <title>The Apostasia genome and the evolution of orchids.</title>
        <authorList>
            <person name="Zhang G.Q."/>
            <person name="Liu K.W."/>
            <person name="Li Z."/>
            <person name="Lohaus R."/>
            <person name="Hsiao Y.Y."/>
            <person name="Niu S.C."/>
            <person name="Wang J.Y."/>
            <person name="Lin Y.C."/>
            <person name="Xu Q."/>
            <person name="Chen L.J."/>
            <person name="Yoshida K."/>
            <person name="Fujiwara S."/>
            <person name="Wang Z.W."/>
            <person name="Zhang Y.Q."/>
            <person name="Mitsuda N."/>
            <person name="Wang M."/>
            <person name="Liu G.H."/>
            <person name="Pecoraro L."/>
            <person name="Huang H.X."/>
            <person name="Xiao X.J."/>
            <person name="Lin M."/>
            <person name="Wu X.Y."/>
            <person name="Wu W.L."/>
            <person name="Chen Y.Y."/>
            <person name="Chang S.B."/>
            <person name="Sakamoto S."/>
            <person name="Ohme-Takagi M."/>
            <person name="Yagi M."/>
            <person name="Zeng S.J."/>
            <person name="Shen C.Y."/>
            <person name="Yeh C.M."/>
            <person name="Luo Y.B."/>
            <person name="Tsai W.C."/>
            <person name="Van de Peer Y."/>
            <person name="Liu Z.J."/>
        </authorList>
    </citation>
    <scope>NUCLEOTIDE SEQUENCE [LARGE SCALE GENOMIC DNA]</scope>
    <source>
        <tissue evidence="2">The whole plant</tissue>
    </source>
</reference>
<feature type="compositionally biased region" description="Basic and acidic residues" evidence="1">
    <location>
        <begin position="1"/>
        <end position="10"/>
    </location>
</feature>
<reference evidence="2 3" key="1">
    <citation type="journal article" date="2016" name="Sci. Rep.">
        <title>The Dendrobium catenatum Lindl. genome sequence provides insights into polysaccharide synthase, floral development and adaptive evolution.</title>
        <authorList>
            <person name="Zhang G.Q."/>
            <person name="Xu Q."/>
            <person name="Bian C."/>
            <person name="Tsai W.C."/>
            <person name="Yeh C.M."/>
            <person name="Liu K.W."/>
            <person name="Yoshida K."/>
            <person name="Zhang L.S."/>
            <person name="Chang S.B."/>
            <person name="Chen F."/>
            <person name="Shi Y."/>
            <person name="Su Y.Y."/>
            <person name="Zhang Y.Q."/>
            <person name="Chen L.J."/>
            <person name="Yin Y."/>
            <person name="Lin M."/>
            <person name="Huang H."/>
            <person name="Deng H."/>
            <person name="Wang Z.W."/>
            <person name="Zhu S.L."/>
            <person name="Zhao X."/>
            <person name="Deng C."/>
            <person name="Niu S.C."/>
            <person name="Huang J."/>
            <person name="Wang M."/>
            <person name="Liu G.H."/>
            <person name="Yang H.J."/>
            <person name="Xiao X.J."/>
            <person name="Hsiao Y.Y."/>
            <person name="Wu W.L."/>
            <person name="Chen Y.Y."/>
            <person name="Mitsuda N."/>
            <person name="Ohme-Takagi M."/>
            <person name="Luo Y.B."/>
            <person name="Van de Peer Y."/>
            <person name="Liu Z.J."/>
        </authorList>
    </citation>
    <scope>NUCLEOTIDE SEQUENCE [LARGE SCALE GENOMIC DNA]</scope>
    <source>
        <tissue evidence="2">The whole plant</tissue>
    </source>
</reference>
<accession>A0A2I0WQK0</accession>
<dbReference type="AlphaFoldDB" id="A0A2I0WQK0"/>
<keyword evidence="3" id="KW-1185">Reference proteome</keyword>
<evidence type="ECO:0000256" key="1">
    <source>
        <dbReference type="SAM" id="MobiDB-lite"/>
    </source>
</evidence>
<proteinExistence type="predicted"/>